<evidence type="ECO:0000313" key="4">
    <source>
        <dbReference type="Proteomes" id="UP001154265"/>
    </source>
</evidence>
<reference evidence="3" key="2">
    <citation type="submission" date="2022-01" db="EMBL/GenBank/DDBJ databases">
        <authorList>
            <person name="Zivanovic Y."/>
            <person name="Moreira D."/>
            <person name="Lopez-Garcia P."/>
        </authorList>
    </citation>
    <scope>NUCLEOTIDE SEQUENCE</scope>
    <source>
        <strain evidence="3">G9</strain>
    </source>
</reference>
<name>A0ABT6F197_9SYNE</name>
<dbReference type="PANTHER" id="PTHR35601:SF1">
    <property type="entry name" value="TOXIN RELE"/>
    <property type="match status" value="1"/>
</dbReference>
<keyword evidence="4" id="KW-1185">Reference proteome</keyword>
<dbReference type="SUPFAM" id="SSF143011">
    <property type="entry name" value="RelE-like"/>
    <property type="match status" value="1"/>
</dbReference>
<comment type="caution">
    <text evidence="3">The sequence shown here is derived from an EMBL/GenBank/DDBJ whole genome shotgun (WGS) entry which is preliminary data.</text>
</comment>
<reference evidence="3" key="1">
    <citation type="journal article" date="2022" name="Genome Biol. Evol.">
        <title>A New Gene Family Diagnostic for Intracellular Biomineralization of Amorphous Ca Carbonates by Cyanobacteria.</title>
        <authorList>
            <person name="Benzerara K."/>
            <person name="Duprat E."/>
            <person name="Bitard-Feildel T."/>
            <person name="Caumes G."/>
            <person name="Cassier-Chauvat C."/>
            <person name="Chauvat F."/>
            <person name="Dezi M."/>
            <person name="Diop S.I."/>
            <person name="Gaschignard G."/>
            <person name="Gorgen S."/>
            <person name="Gugger M."/>
            <person name="Lopez-Garcia P."/>
            <person name="Millet M."/>
            <person name="Skouri-Panet F."/>
            <person name="Moreira D."/>
            <person name="Callebaut I."/>
        </authorList>
    </citation>
    <scope>NUCLEOTIDE SEQUENCE</scope>
    <source>
        <strain evidence="3">G9</strain>
    </source>
</reference>
<organism evidence="3 4">
    <name type="scientific">Candidatus Synechococcus calcipolaris G9</name>
    <dbReference type="NCBI Taxonomy" id="1497997"/>
    <lineage>
        <taxon>Bacteria</taxon>
        <taxon>Bacillati</taxon>
        <taxon>Cyanobacteriota</taxon>
        <taxon>Cyanophyceae</taxon>
        <taxon>Synechococcales</taxon>
        <taxon>Synechococcaceae</taxon>
        <taxon>Synechococcus</taxon>
    </lineage>
</organism>
<evidence type="ECO:0000256" key="1">
    <source>
        <dbReference type="ARBA" id="ARBA00006226"/>
    </source>
</evidence>
<gene>
    <name evidence="3" type="ORF">L3556_11545</name>
</gene>
<dbReference type="NCBIfam" id="TIGR02385">
    <property type="entry name" value="RelE_StbE"/>
    <property type="match status" value="1"/>
</dbReference>
<protein>
    <submittedName>
        <fullName evidence="3">Type II toxin-antitoxin system RelE/ParE family toxin</fullName>
    </submittedName>
</protein>
<dbReference type="InterPro" id="IPR035093">
    <property type="entry name" value="RelE/ParE_toxin_dom_sf"/>
</dbReference>
<dbReference type="Gene3D" id="3.30.2310.20">
    <property type="entry name" value="RelE-like"/>
    <property type="match status" value="1"/>
</dbReference>
<dbReference type="PANTHER" id="PTHR35601">
    <property type="entry name" value="TOXIN RELE"/>
    <property type="match status" value="1"/>
</dbReference>
<accession>A0ABT6F197</accession>
<sequence>MSYRVEYEPEAVADLKQLPVNIRKRIVNKINWLVQNFEQIQPIPLTENLSGFFKLRVGDYRVIYDVDRSFRVITVDRVGHRRDIYG</sequence>
<evidence type="ECO:0000313" key="3">
    <source>
        <dbReference type="EMBL" id="MDG2991558.1"/>
    </source>
</evidence>
<dbReference type="EMBL" id="JAKKUT010000002">
    <property type="protein sequence ID" value="MDG2991558.1"/>
    <property type="molecule type" value="Genomic_DNA"/>
</dbReference>
<proteinExistence type="inferred from homology"/>
<evidence type="ECO:0000256" key="2">
    <source>
        <dbReference type="ARBA" id="ARBA00022649"/>
    </source>
</evidence>
<dbReference type="InterPro" id="IPR007712">
    <property type="entry name" value="RelE/ParE_toxin"/>
</dbReference>
<dbReference type="Pfam" id="PF05016">
    <property type="entry name" value="ParE_toxin"/>
    <property type="match status" value="1"/>
</dbReference>
<dbReference type="Proteomes" id="UP001154265">
    <property type="component" value="Unassembled WGS sequence"/>
</dbReference>
<dbReference type="RefSeq" id="WP_277867421.1">
    <property type="nucleotide sequence ID" value="NZ_JAKKUT010000002.1"/>
</dbReference>
<comment type="similarity">
    <text evidence="1">Belongs to the RelE toxin family.</text>
</comment>
<keyword evidence="2" id="KW-1277">Toxin-antitoxin system</keyword>